<dbReference type="EMBL" id="JAHYIQ010000002">
    <property type="protein sequence ID" value="KAK1134863.1"/>
    <property type="molecule type" value="Genomic_DNA"/>
</dbReference>
<organism evidence="2 3">
    <name type="scientific">Melipona bicolor</name>
    <dbReference type="NCBI Taxonomy" id="60889"/>
    <lineage>
        <taxon>Eukaryota</taxon>
        <taxon>Metazoa</taxon>
        <taxon>Ecdysozoa</taxon>
        <taxon>Arthropoda</taxon>
        <taxon>Hexapoda</taxon>
        <taxon>Insecta</taxon>
        <taxon>Pterygota</taxon>
        <taxon>Neoptera</taxon>
        <taxon>Endopterygota</taxon>
        <taxon>Hymenoptera</taxon>
        <taxon>Apocrita</taxon>
        <taxon>Aculeata</taxon>
        <taxon>Apoidea</taxon>
        <taxon>Anthophila</taxon>
        <taxon>Apidae</taxon>
        <taxon>Melipona</taxon>
    </lineage>
</organism>
<accession>A0AA40KW77</accession>
<evidence type="ECO:0000313" key="2">
    <source>
        <dbReference type="EMBL" id="KAK1134863.1"/>
    </source>
</evidence>
<dbReference type="Proteomes" id="UP001177670">
    <property type="component" value="Unassembled WGS sequence"/>
</dbReference>
<feature type="region of interest" description="Disordered" evidence="1">
    <location>
        <begin position="249"/>
        <end position="275"/>
    </location>
</feature>
<gene>
    <name evidence="2" type="ORF">K0M31_007631</name>
</gene>
<evidence type="ECO:0000256" key="1">
    <source>
        <dbReference type="SAM" id="MobiDB-lite"/>
    </source>
</evidence>
<comment type="caution">
    <text evidence="2">The sequence shown here is derived from an EMBL/GenBank/DDBJ whole genome shotgun (WGS) entry which is preliminary data.</text>
</comment>
<proteinExistence type="predicted"/>
<protein>
    <submittedName>
        <fullName evidence="2">Uncharacterized protein</fullName>
    </submittedName>
</protein>
<evidence type="ECO:0000313" key="3">
    <source>
        <dbReference type="Proteomes" id="UP001177670"/>
    </source>
</evidence>
<dbReference type="AlphaFoldDB" id="A0AA40KW77"/>
<keyword evidence="3" id="KW-1185">Reference proteome</keyword>
<reference evidence="2" key="1">
    <citation type="submission" date="2021-10" db="EMBL/GenBank/DDBJ databases">
        <title>Melipona bicolor Genome sequencing and assembly.</title>
        <authorList>
            <person name="Araujo N.S."/>
            <person name="Arias M.C."/>
        </authorList>
    </citation>
    <scope>NUCLEOTIDE SEQUENCE</scope>
    <source>
        <strain evidence="2">USP_2M_L1-L4_2017</strain>
        <tissue evidence="2">Whole body</tissue>
    </source>
</reference>
<name>A0AA40KW77_9HYME</name>
<sequence length="293" mass="31973">MEQPVGRSREDRSHWSDAIVAALHVRLADELLKAVVDQKRPPTERHAALRRLHTHGPARVPPEYAGSLYREAPYGSGGLKGPVASDYPARVTGGWVYILPRGIQRAALVSKQGFLPISPSTVSEQQQAGMSSGMPLRGSINDLECVLNPREIRVRPPIDRSSLPVEPSFLPVVLARDLKYIDVKAQQVVSACPRCGVSRFKPHTVTQAGASATACRIIVINAASLLKYPRHSAGSRSLTRTINGEYDREKAAARADPCGRSSERAPSLDSVSGPPLRRRNTILSVNVRRMTML</sequence>